<proteinExistence type="predicted"/>
<feature type="transmembrane region" description="Helical" evidence="1">
    <location>
        <begin position="54"/>
        <end position="74"/>
    </location>
</feature>
<keyword evidence="3" id="KW-1185">Reference proteome</keyword>
<keyword evidence="1" id="KW-0472">Membrane</keyword>
<organism evidence="2 3">
    <name type="scientific">Methylomonas defluvii</name>
    <dbReference type="NCBI Taxonomy" id="3045149"/>
    <lineage>
        <taxon>Bacteria</taxon>
        <taxon>Pseudomonadati</taxon>
        <taxon>Pseudomonadota</taxon>
        <taxon>Gammaproteobacteria</taxon>
        <taxon>Methylococcales</taxon>
        <taxon>Methylococcaceae</taxon>
        <taxon>Methylomonas</taxon>
    </lineage>
</organism>
<evidence type="ECO:0000313" key="2">
    <source>
        <dbReference type="EMBL" id="MDX8126321.1"/>
    </source>
</evidence>
<evidence type="ECO:0000313" key="3">
    <source>
        <dbReference type="Proteomes" id="UP001284537"/>
    </source>
</evidence>
<dbReference type="RefSeq" id="WP_129871371.1">
    <property type="nucleotide sequence ID" value="NZ_JAXARY010000002.1"/>
</dbReference>
<keyword evidence="1" id="KW-1133">Transmembrane helix</keyword>
<name>A0ABU4UA70_9GAMM</name>
<dbReference type="EMBL" id="JAXARY010000002">
    <property type="protein sequence ID" value="MDX8126321.1"/>
    <property type="molecule type" value="Genomic_DNA"/>
</dbReference>
<reference evidence="2 3" key="1">
    <citation type="submission" date="2023-11" db="EMBL/GenBank/DDBJ databases">
        <authorList>
            <person name="Ouyang M.-Y."/>
        </authorList>
    </citation>
    <scope>NUCLEOTIDE SEQUENCE [LARGE SCALE GENOMIC DNA]</scope>
    <source>
        <strain evidence="2 3">OY6</strain>
    </source>
</reference>
<dbReference type="Proteomes" id="UP001284537">
    <property type="component" value="Unassembled WGS sequence"/>
</dbReference>
<comment type="caution">
    <text evidence="2">The sequence shown here is derived from an EMBL/GenBank/DDBJ whole genome shotgun (WGS) entry which is preliminary data.</text>
</comment>
<gene>
    <name evidence="2" type="ORF">QLH52_03440</name>
</gene>
<sequence>MTQNNNEFSSLSDHELVDAYGHSGDPWVHEMIRAEERRRMAERALAQATISNKIAIASLVIAFASLIVAILALLKTD</sequence>
<protein>
    <submittedName>
        <fullName evidence="2">Uncharacterized protein</fullName>
    </submittedName>
</protein>
<evidence type="ECO:0000256" key="1">
    <source>
        <dbReference type="SAM" id="Phobius"/>
    </source>
</evidence>
<accession>A0ABU4UA70</accession>
<keyword evidence="1" id="KW-0812">Transmembrane</keyword>